<accession>A0ABP8Y053</accession>
<evidence type="ECO:0000256" key="1">
    <source>
        <dbReference type="SAM" id="SignalP"/>
    </source>
</evidence>
<comment type="caution">
    <text evidence="2">The sequence shown here is derived from an EMBL/GenBank/DDBJ whole genome shotgun (WGS) entry which is preliminary data.</text>
</comment>
<dbReference type="RefSeq" id="WP_345523663.1">
    <property type="nucleotide sequence ID" value="NZ_BAABKM010000004.1"/>
</dbReference>
<feature type="chain" id="PRO_5046493308" evidence="1">
    <location>
        <begin position="25"/>
        <end position="392"/>
    </location>
</feature>
<dbReference type="InterPro" id="IPR011048">
    <property type="entry name" value="Haem_d1_sf"/>
</dbReference>
<keyword evidence="3" id="KW-1185">Reference proteome</keyword>
<feature type="signal peptide" evidence="1">
    <location>
        <begin position="1"/>
        <end position="24"/>
    </location>
</feature>
<gene>
    <name evidence="2" type="ORF">GCM10023349_42350</name>
</gene>
<protein>
    <submittedName>
        <fullName evidence="2">Uncharacterized protein</fullName>
    </submittedName>
</protein>
<reference evidence="3" key="1">
    <citation type="journal article" date="2019" name="Int. J. Syst. Evol. Microbiol.">
        <title>The Global Catalogue of Microorganisms (GCM) 10K type strain sequencing project: providing services to taxonomists for standard genome sequencing and annotation.</title>
        <authorList>
            <consortium name="The Broad Institute Genomics Platform"/>
            <consortium name="The Broad Institute Genome Sequencing Center for Infectious Disease"/>
            <person name="Wu L."/>
            <person name="Ma J."/>
        </authorList>
    </citation>
    <scope>NUCLEOTIDE SEQUENCE [LARGE SCALE GENOMIC DNA]</scope>
    <source>
        <strain evidence="3">JCM 18531</strain>
    </source>
</reference>
<keyword evidence="1" id="KW-0732">Signal</keyword>
<dbReference type="Gene3D" id="2.130.10.10">
    <property type="entry name" value="YVTN repeat-like/Quinoprotein amine dehydrogenase"/>
    <property type="match status" value="1"/>
</dbReference>
<sequence length="392" mass="42377">MRLIGMATGLLTTLALVAVPTAVAADTGVAASSASHRAAAKPRITASAAVPGRGGFVHAAATRSGKFLFISGPRGLTKYRITPHRIVRLGTAPQLAQLHPTPHPFVLHANGEFAYMPHEVGDHVVLRVIDLRRDTPRLVRSVRVPSATYFTDVAISPRRGRFLYVLVEGGIRRFQLEVPGFPEYADRAPIDGRRLAVRPPLGNELAVGDTSSETTPDGEVLRSRLSGHETDDAALTTVAEAPLTVAGREDEDLVVLDLMFSPRGASIYVTLLGQPSACEGECGELDRTSILRFRTSGGLAPKEVITAKHEFALEGMNAKGTRLYGIEPATTWPSNRDATVVWYDAHLRREHRLTGFRAAETLTVSQRGDTRNLVYVVYGKGKGLRVSSVRVP</sequence>
<dbReference type="EMBL" id="BAABKM010000004">
    <property type="protein sequence ID" value="GAA4717972.1"/>
    <property type="molecule type" value="Genomic_DNA"/>
</dbReference>
<name>A0ABP8Y053_9ACTN</name>
<proteinExistence type="predicted"/>
<organism evidence="2 3">
    <name type="scientific">Nocardioides conyzicola</name>
    <dbReference type="NCBI Taxonomy" id="1651781"/>
    <lineage>
        <taxon>Bacteria</taxon>
        <taxon>Bacillati</taxon>
        <taxon>Actinomycetota</taxon>
        <taxon>Actinomycetes</taxon>
        <taxon>Propionibacteriales</taxon>
        <taxon>Nocardioidaceae</taxon>
        <taxon>Nocardioides</taxon>
    </lineage>
</organism>
<dbReference type="SUPFAM" id="SSF51004">
    <property type="entry name" value="C-terminal (heme d1) domain of cytochrome cd1-nitrite reductase"/>
    <property type="match status" value="1"/>
</dbReference>
<dbReference type="InterPro" id="IPR015943">
    <property type="entry name" value="WD40/YVTN_repeat-like_dom_sf"/>
</dbReference>
<evidence type="ECO:0000313" key="3">
    <source>
        <dbReference type="Proteomes" id="UP001499974"/>
    </source>
</evidence>
<dbReference type="Proteomes" id="UP001499974">
    <property type="component" value="Unassembled WGS sequence"/>
</dbReference>
<evidence type="ECO:0000313" key="2">
    <source>
        <dbReference type="EMBL" id="GAA4717972.1"/>
    </source>
</evidence>